<evidence type="ECO:0008006" key="3">
    <source>
        <dbReference type="Google" id="ProtNLM"/>
    </source>
</evidence>
<proteinExistence type="predicted"/>
<dbReference type="AlphaFoldDB" id="A0A167ZKD6"/>
<dbReference type="EMBL" id="LVJE01000003">
    <property type="protein sequence ID" value="OAB30540.1"/>
    <property type="molecule type" value="Genomic_DNA"/>
</dbReference>
<evidence type="ECO:0000313" key="2">
    <source>
        <dbReference type="Proteomes" id="UP000077164"/>
    </source>
</evidence>
<organism evidence="1 2">
    <name type="scientific">Flavobacterium fryxellicola</name>
    <dbReference type="NCBI Taxonomy" id="249352"/>
    <lineage>
        <taxon>Bacteria</taxon>
        <taxon>Pseudomonadati</taxon>
        <taxon>Bacteroidota</taxon>
        <taxon>Flavobacteriia</taxon>
        <taxon>Flavobacteriales</taxon>
        <taxon>Flavobacteriaceae</taxon>
        <taxon>Flavobacterium</taxon>
    </lineage>
</organism>
<reference evidence="1 2" key="1">
    <citation type="submission" date="2016-03" db="EMBL/GenBank/DDBJ databases">
        <title>Draft genome sequence of Flavobacterium fryxellicola DSM 16209.</title>
        <authorList>
            <person name="Shin S.-K."/>
            <person name="Yi H."/>
        </authorList>
    </citation>
    <scope>NUCLEOTIDE SEQUENCE [LARGE SCALE GENOMIC DNA]</scope>
    <source>
        <strain evidence="1 2">DSM 16209</strain>
    </source>
</reference>
<evidence type="ECO:0000313" key="1">
    <source>
        <dbReference type="EMBL" id="OAB30540.1"/>
    </source>
</evidence>
<accession>A0A167ZKD6</accession>
<comment type="caution">
    <text evidence="1">The sequence shown here is derived from an EMBL/GenBank/DDBJ whole genome shotgun (WGS) entry which is preliminary data.</text>
</comment>
<dbReference type="STRING" id="249352.SAMN05444395_11118"/>
<protein>
    <recommendedName>
        <fullName evidence="3">PIN domain-containing protein</fullName>
    </recommendedName>
</protein>
<gene>
    <name evidence="1" type="ORF">FBFR_01710</name>
</gene>
<name>A0A167ZKD6_9FLAO</name>
<keyword evidence="2" id="KW-1185">Reference proteome</keyword>
<sequence length="184" mass="21122">MIQKLMKMVKKSSDPKILLDCDVIIHFIKAGKQLLLQKIFPDRFVILDKVKAELDKHKGSQTSITNFITWSKIPIVPMPRNLEIIKEYSFLKKTKGDGEAACMAVARHTKDYIASSNLRDIEDYCQLHGIVYLTTMDILLKAYSTGVMDEAECDDFIKEVKDKKSKLIYNINSITAYEKQNNNK</sequence>
<dbReference type="Proteomes" id="UP000077164">
    <property type="component" value="Unassembled WGS sequence"/>
</dbReference>